<reference evidence="1 2" key="1">
    <citation type="journal article" date="2005" name="Nature">
        <title>The map-based sequence of the rice genome.</title>
        <authorList>
            <consortium name="International rice genome sequencing project (IRGSP)"/>
            <person name="Matsumoto T."/>
            <person name="Wu J."/>
            <person name="Kanamori H."/>
            <person name="Katayose Y."/>
            <person name="Fujisawa M."/>
            <person name="Namiki N."/>
            <person name="Mizuno H."/>
            <person name="Yamamoto K."/>
            <person name="Antonio B.A."/>
            <person name="Baba T."/>
            <person name="Sakata K."/>
            <person name="Nagamura Y."/>
            <person name="Aoki H."/>
            <person name="Arikawa K."/>
            <person name="Arita K."/>
            <person name="Bito T."/>
            <person name="Chiden Y."/>
            <person name="Fujitsuka N."/>
            <person name="Fukunaka R."/>
            <person name="Hamada M."/>
            <person name="Harada C."/>
            <person name="Hayashi A."/>
            <person name="Hijishita S."/>
            <person name="Honda M."/>
            <person name="Hosokawa S."/>
            <person name="Ichikawa Y."/>
            <person name="Idonuma A."/>
            <person name="Iijima M."/>
            <person name="Ikeda M."/>
            <person name="Ikeno M."/>
            <person name="Ito K."/>
            <person name="Ito S."/>
            <person name="Ito T."/>
            <person name="Ito Y."/>
            <person name="Ito Y."/>
            <person name="Iwabuchi A."/>
            <person name="Kamiya K."/>
            <person name="Karasawa W."/>
            <person name="Kurita K."/>
            <person name="Katagiri S."/>
            <person name="Kikuta A."/>
            <person name="Kobayashi H."/>
            <person name="Kobayashi N."/>
            <person name="Machita K."/>
            <person name="Maehara T."/>
            <person name="Masukawa M."/>
            <person name="Mizubayashi T."/>
            <person name="Mukai Y."/>
            <person name="Nagasaki H."/>
            <person name="Nagata Y."/>
            <person name="Naito S."/>
            <person name="Nakashima M."/>
            <person name="Nakama Y."/>
            <person name="Nakamichi Y."/>
            <person name="Nakamura M."/>
            <person name="Meguro A."/>
            <person name="Negishi M."/>
            <person name="Ohta I."/>
            <person name="Ohta T."/>
            <person name="Okamoto M."/>
            <person name="Ono N."/>
            <person name="Saji S."/>
            <person name="Sakaguchi M."/>
            <person name="Sakai K."/>
            <person name="Shibata M."/>
            <person name="Shimokawa T."/>
            <person name="Song J."/>
            <person name="Takazaki Y."/>
            <person name="Terasawa K."/>
            <person name="Tsugane M."/>
            <person name="Tsuji K."/>
            <person name="Ueda S."/>
            <person name="Waki K."/>
            <person name="Yamagata H."/>
            <person name="Yamamoto M."/>
            <person name="Yamamoto S."/>
            <person name="Yamane H."/>
            <person name="Yoshiki S."/>
            <person name="Yoshihara R."/>
            <person name="Yukawa K."/>
            <person name="Zhong H."/>
            <person name="Yano M."/>
            <person name="Yuan Q."/>
            <person name="Ouyang S."/>
            <person name="Liu J."/>
            <person name="Jones K.M."/>
            <person name="Gansberger K."/>
            <person name="Moffat K."/>
            <person name="Hill J."/>
            <person name="Bera J."/>
            <person name="Fadrosh D."/>
            <person name="Jin S."/>
            <person name="Johri S."/>
            <person name="Kim M."/>
            <person name="Overton L."/>
            <person name="Reardon M."/>
            <person name="Tsitrin T."/>
            <person name="Vuong H."/>
            <person name="Weaver B."/>
            <person name="Ciecko A."/>
            <person name="Tallon L."/>
            <person name="Jackson J."/>
            <person name="Pai G."/>
            <person name="Aken S.V."/>
            <person name="Utterback T."/>
            <person name="Reidmuller S."/>
            <person name="Feldblyum T."/>
            <person name="Hsiao J."/>
            <person name="Zismann V."/>
            <person name="Iobst S."/>
            <person name="de Vazeille A.R."/>
            <person name="Buell C.R."/>
            <person name="Ying K."/>
            <person name="Li Y."/>
            <person name="Lu T."/>
            <person name="Huang Y."/>
            <person name="Zhao Q."/>
            <person name="Feng Q."/>
            <person name="Zhang L."/>
            <person name="Zhu J."/>
            <person name="Weng Q."/>
            <person name="Mu J."/>
            <person name="Lu Y."/>
            <person name="Fan D."/>
            <person name="Liu Y."/>
            <person name="Guan J."/>
            <person name="Zhang Y."/>
            <person name="Yu S."/>
            <person name="Liu X."/>
            <person name="Zhang Y."/>
            <person name="Hong G."/>
            <person name="Han B."/>
            <person name="Choisne N."/>
            <person name="Demange N."/>
            <person name="Orjeda G."/>
            <person name="Samain S."/>
            <person name="Cattolico L."/>
            <person name="Pelletier E."/>
            <person name="Couloux A."/>
            <person name="Segurens B."/>
            <person name="Wincker P."/>
            <person name="D'Hont A."/>
            <person name="Scarpelli C."/>
            <person name="Weissenbach J."/>
            <person name="Salanoubat M."/>
            <person name="Quetier F."/>
            <person name="Yu Y."/>
            <person name="Kim H.R."/>
            <person name="Rambo T."/>
            <person name="Currie J."/>
            <person name="Collura K."/>
            <person name="Luo M."/>
            <person name="Yang T."/>
            <person name="Ammiraju J.S.S."/>
            <person name="Engler F."/>
            <person name="Soderlund C."/>
            <person name="Wing R.A."/>
            <person name="Palmer L.E."/>
            <person name="de la Bastide M."/>
            <person name="Spiegel L."/>
            <person name="Nascimento L."/>
            <person name="Zutavern T."/>
            <person name="O'Shaughnessy A."/>
            <person name="Dike S."/>
            <person name="Dedhia N."/>
            <person name="Preston R."/>
            <person name="Balija V."/>
            <person name="McCombie W.R."/>
            <person name="Chow T."/>
            <person name="Chen H."/>
            <person name="Chung M."/>
            <person name="Chen C."/>
            <person name="Shaw J."/>
            <person name="Wu H."/>
            <person name="Hsiao K."/>
            <person name="Chao Y."/>
            <person name="Chu M."/>
            <person name="Cheng C."/>
            <person name="Hour A."/>
            <person name="Lee P."/>
            <person name="Lin S."/>
            <person name="Lin Y."/>
            <person name="Liou J."/>
            <person name="Liu S."/>
            <person name="Hsing Y."/>
            <person name="Raghuvanshi S."/>
            <person name="Mohanty A."/>
            <person name="Bharti A.K."/>
            <person name="Gaur A."/>
            <person name="Gupta V."/>
            <person name="Kumar D."/>
            <person name="Ravi V."/>
            <person name="Vij S."/>
            <person name="Kapur A."/>
            <person name="Khurana P."/>
            <person name="Khurana P."/>
            <person name="Khurana J.P."/>
            <person name="Tyagi A.K."/>
            <person name="Gaikwad K."/>
            <person name="Singh A."/>
            <person name="Dalal V."/>
            <person name="Srivastava S."/>
            <person name="Dixit A."/>
            <person name="Pal A.K."/>
            <person name="Ghazi I.A."/>
            <person name="Yadav M."/>
            <person name="Pandit A."/>
            <person name="Bhargava A."/>
            <person name="Sureshbabu K."/>
            <person name="Batra K."/>
            <person name="Sharma T.R."/>
            <person name="Mohapatra T."/>
            <person name="Singh N.K."/>
            <person name="Messing J."/>
            <person name="Nelson A.B."/>
            <person name="Fuks G."/>
            <person name="Kavchok S."/>
            <person name="Keizer G."/>
            <person name="Linton E."/>
            <person name="Llaca V."/>
            <person name="Song R."/>
            <person name="Tanyolac B."/>
            <person name="Young S."/>
            <person name="Ho-Il K."/>
            <person name="Hahn J.H."/>
            <person name="Sangsakoo G."/>
            <person name="Vanavichit A."/>
            <person name="de Mattos Luiz.A.T."/>
            <person name="Zimmer P.D."/>
            <person name="Malone G."/>
            <person name="Dellagostin O."/>
            <person name="de Oliveira A.C."/>
            <person name="Bevan M."/>
            <person name="Bancroft I."/>
            <person name="Minx P."/>
            <person name="Cordum H."/>
            <person name="Wilson R."/>
            <person name="Cheng Z."/>
            <person name="Jin W."/>
            <person name="Jiang J."/>
            <person name="Leong S.A."/>
            <person name="Iwama H."/>
            <person name="Gojobori T."/>
            <person name="Itoh T."/>
            <person name="Niimura Y."/>
            <person name="Fujii Y."/>
            <person name="Habara T."/>
            <person name="Sakai H."/>
            <person name="Sato Y."/>
            <person name="Wilson G."/>
            <person name="Kumar K."/>
            <person name="McCouch S."/>
            <person name="Juretic N."/>
            <person name="Hoen D."/>
            <person name="Wright S."/>
            <person name="Bruskiewich R."/>
            <person name="Bureau T."/>
            <person name="Miyao A."/>
            <person name="Hirochika H."/>
            <person name="Nishikawa T."/>
            <person name="Kadowaki K."/>
            <person name="Sugiura M."/>
            <person name="Burr B."/>
            <person name="Sasaki T."/>
        </authorList>
    </citation>
    <scope>NUCLEOTIDE SEQUENCE [LARGE SCALE GENOMIC DNA]</scope>
    <source>
        <strain evidence="2">cv. Nipponbare</strain>
    </source>
</reference>
<sequence>AAHQERSTFVSSLLPLLTEYNLQPSVLDAQSIVSNLKVCAISLMHT</sequence>
<dbReference type="EMBL" id="AP008211">
    <property type="protein sequence ID" value="BAF16291.2"/>
    <property type="molecule type" value="Genomic_DNA"/>
</dbReference>
<proteinExistence type="predicted"/>
<evidence type="ECO:0000313" key="2">
    <source>
        <dbReference type="Proteomes" id="UP000000763"/>
    </source>
</evidence>
<organism evidence="1 2">
    <name type="scientific">Oryza sativa subsp. japonica</name>
    <name type="common">Rice</name>
    <dbReference type="NCBI Taxonomy" id="39947"/>
    <lineage>
        <taxon>Eukaryota</taxon>
        <taxon>Viridiplantae</taxon>
        <taxon>Streptophyta</taxon>
        <taxon>Embryophyta</taxon>
        <taxon>Tracheophyta</taxon>
        <taxon>Spermatophyta</taxon>
        <taxon>Magnoliopsida</taxon>
        <taxon>Liliopsida</taxon>
        <taxon>Poales</taxon>
        <taxon>Poaceae</taxon>
        <taxon>BOP clade</taxon>
        <taxon>Oryzoideae</taxon>
        <taxon>Oryzeae</taxon>
        <taxon>Oryzinae</taxon>
        <taxon>Oryza</taxon>
        <taxon>Oryza sativa</taxon>
    </lineage>
</organism>
<gene>
    <name evidence="1" type="ordered locus">Os05g0100900</name>
</gene>
<accession>Q0DLI2</accession>
<name>Q0DLI2_ORYSJ</name>
<reference evidence="2" key="2">
    <citation type="journal article" date="2008" name="Nucleic Acids Res.">
        <title>The rice annotation project database (RAP-DB): 2008 update.</title>
        <authorList>
            <consortium name="The rice annotation project (RAP)"/>
        </authorList>
    </citation>
    <scope>GENOME REANNOTATION</scope>
    <source>
        <strain evidence="2">cv. Nipponbare</strain>
    </source>
</reference>
<dbReference type="AlphaFoldDB" id="Q0DLI2"/>
<dbReference type="Proteomes" id="UP000000763">
    <property type="component" value="Chromosome 5"/>
</dbReference>
<feature type="non-terminal residue" evidence="1">
    <location>
        <position position="1"/>
    </location>
</feature>
<protein>
    <submittedName>
        <fullName evidence="1">Os05g0100900 protein</fullName>
    </submittedName>
</protein>
<dbReference type="KEGG" id="dosa:Os05g0100900"/>
<evidence type="ECO:0000313" key="1">
    <source>
        <dbReference type="EMBL" id="BAF16291.2"/>
    </source>
</evidence>